<organism evidence="1 2">
    <name type="scientific">Phytophthora nicotianae P1976</name>
    <dbReference type="NCBI Taxonomy" id="1317066"/>
    <lineage>
        <taxon>Eukaryota</taxon>
        <taxon>Sar</taxon>
        <taxon>Stramenopiles</taxon>
        <taxon>Oomycota</taxon>
        <taxon>Peronosporomycetes</taxon>
        <taxon>Peronosporales</taxon>
        <taxon>Peronosporaceae</taxon>
        <taxon>Phytophthora</taxon>
    </lineage>
</organism>
<dbReference type="EMBL" id="ANJA01000936">
    <property type="protein sequence ID" value="ETO80926.1"/>
    <property type="molecule type" value="Genomic_DNA"/>
</dbReference>
<protein>
    <submittedName>
        <fullName evidence="1">Uncharacterized protein</fullName>
    </submittedName>
</protein>
<sequence>MQCTGTNCITTSNFGPGPLTQALHRAWALVALRFSGLRTKAEKMGLLDAVKWK</sequence>
<dbReference type="Proteomes" id="UP000028582">
    <property type="component" value="Unassembled WGS sequence"/>
</dbReference>
<evidence type="ECO:0000313" key="1">
    <source>
        <dbReference type="EMBL" id="ETO80926.1"/>
    </source>
</evidence>
<evidence type="ECO:0000313" key="2">
    <source>
        <dbReference type="Proteomes" id="UP000028582"/>
    </source>
</evidence>
<accession>A0A081APW5</accession>
<name>A0A081APW5_PHYNI</name>
<reference evidence="1 2" key="1">
    <citation type="submission" date="2013-11" db="EMBL/GenBank/DDBJ databases">
        <title>The Genome Sequence of Phytophthora parasitica P1976.</title>
        <authorList>
            <consortium name="The Broad Institute Genomics Platform"/>
            <person name="Russ C."/>
            <person name="Tyler B."/>
            <person name="Panabieres F."/>
            <person name="Shan W."/>
            <person name="Tripathy S."/>
            <person name="Grunwald N."/>
            <person name="Machado M."/>
            <person name="Johnson C.S."/>
            <person name="Walker B."/>
            <person name="Young S."/>
            <person name="Zeng Q."/>
            <person name="Gargeya S."/>
            <person name="Fitzgerald M."/>
            <person name="Haas B."/>
            <person name="Abouelleil A."/>
            <person name="Allen A.W."/>
            <person name="Alvarado L."/>
            <person name="Arachchi H.M."/>
            <person name="Berlin A.M."/>
            <person name="Chapman S.B."/>
            <person name="Gainer-Dewar J."/>
            <person name="Goldberg J."/>
            <person name="Griggs A."/>
            <person name="Gujja S."/>
            <person name="Hansen M."/>
            <person name="Howarth C."/>
            <person name="Imamovic A."/>
            <person name="Ireland A."/>
            <person name="Larimer J."/>
            <person name="McCowan C."/>
            <person name="Murphy C."/>
            <person name="Pearson M."/>
            <person name="Poon T.W."/>
            <person name="Priest M."/>
            <person name="Roberts A."/>
            <person name="Saif S."/>
            <person name="Shea T."/>
            <person name="Sisk P."/>
            <person name="Sykes S."/>
            <person name="Wortman J."/>
            <person name="Nusbaum C."/>
            <person name="Birren B."/>
        </authorList>
    </citation>
    <scope>NUCLEOTIDE SEQUENCE [LARGE SCALE GENOMIC DNA]</scope>
    <source>
        <strain evidence="1 2">P1976</strain>
    </source>
</reference>
<dbReference type="AlphaFoldDB" id="A0A081APW5"/>
<gene>
    <name evidence="1" type="ORF">F444_04699</name>
</gene>
<comment type="caution">
    <text evidence="1">The sequence shown here is derived from an EMBL/GenBank/DDBJ whole genome shotgun (WGS) entry which is preliminary data.</text>
</comment>
<proteinExistence type="predicted"/>